<organism evidence="1 2">
    <name type="scientific">Trichonephila clavipes</name>
    <name type="common">Golden silk orbweaver</name>
    <name type="synonym">Nephila clavipes</name>
    <dbReference type="NCBI Taxonomy" id="2585209"/>
    <lineage>
        <taxon>Eukaryota</taxon>
        <taxon>Metazoa</taxon>
        <taxon>Ecdysozoa</taxon>
        <taxon>Arthropoda</taxon>
        <taxon>Chelicerata</taxon>
        <taxon>Arachnida</taxon>
        <taxon>Araneae</taxon>
        <taxon>Araneomorphae</taxon>
        <taxon>Entelegynae</taxon>
        <taxon>Araneoidea</taxon>
        <taxon>Nephilidae</taxon>
        <taxon>Trichonephila</taxon>
    </lineage>
</organism>
<gene>
    <name evidence="1" type="ORF">TNCV_3222681</name>
</gene>
<keyword evidence="2" id="KW-1185">Reference proteome</keyword>
<evidence type="ECO:0000313" key="2">
    <source>
        <dbReference type="Proteomes" id="UP000887159"/>
    </source>
</evidence>
<comment type="caution">
    <text evidence="1">The sequence shown here is derived from an EMBL/GenBank/DDBJ whole genome shotgun (WGS) entry which is preliminary data.</text>
</comment>
<proteinExistence type="predicted"/>
<evidence type="ECO:0000313" key="1">
    <source>
        <dbReference type="EMBL" id="GFX91107.1"/>
    </source>
</evidence>
<dbReference type="AlphaFoldDB" id="A0A8X6RKS3"/>
<protein>
    <submittedName>
        <fullName evidence="1">Uncharacterized protein</fullName>
    </submittedName>
</protein>
<accession>A0A8X6RKS3</accession>
<reference evidence="1" key="1">
    <citation type="submission" date="2020-08" db="EMBL/GenBank/DDBJ databases">
        <title>Multicomponent nature underlies the extraordinary mechanical properties of spider dragline silk.</title>
        <authorList>
            <person name="Kono N."/>
            <person name="Nakamura H."/>
            <person name="Mori M."/>
            <person name="Yoshida Y."/>
            <person name="Ohtoshi R."/>
            <person name="Malay A.D."/>
            <person name="Moran D.A.P."/>
            <person name="Tomita M."/>
            <person name="Numata K."/>
            <person name="Arakawa K."/>
        </authorList>
    </citation>
    <scope>NUCLEOTIDE SEQUENCE</scope>
</reference>
<sequence>MNCTYQKRKHDALISKIKVTKSVKTDELSIVLPGNSAQRHIIIRGAPRFEPGPLDLQSNALPLSYTPVSANLCFAFRRNGHENALSGNIPNGTDHSRLRNSQKYIFLHFPEEKRTRYRESGTSRSPDECSTTALYTPRQRTFTLRSVTTDTKMHLLEIFRMVQIIPTFEILKKKNGSLLYQLYLFFGVKGKG</sequence>
<dbReference type="EMBL" id="BMAU01021118">
    <property type="protein sequence ID" value="GFX91107.1"/>
    <property type="molecule type" value="Genomic_DNA"/>
</dbReference>
<name>A0A8X6RKS3_TRICX</name>
<dbReference type="Proteomes" id="UP000887159">
    <property type="component" value="Unassembled WGS sequence"/>
</dbReference>